<evidence type="ECO:0000313" key="1">
    <source>
        <dbReference type="EMBL" id="SVC71567.1"/>
    </source>
</evidence>
<protein>
    <submittedName>
        <fullName evidence="1">Uncharacterized protein</fullName>
    </submittedName>
</protein>
<feature type="non-terminal residue" evidence="1">
    <location>
        <position position="1"/>
    </location>
</feature>
<dbReference type="EMBL" id="UINC01106718">
    <property type="protein sequence ID" value="SVC71567.1"/>
    <property type="molecule type" value="Genomic_DNA"/>
</dbReference>
<organism evidence="1">
    <name type="scientific">marine metagenome</name>
    <dbReference type="NCBI Taxonomy" id="408172"/>
    <lineage>
        <taxon>unclassified sequences</taxon>
        <taxon>metagenomes</taxon>
        <taxon>ecological metagenomes</taxon>
    </lineage>
</organism>
<dbReference type="AlphaFoldDB" id="A0A382PFC7"/>
<gene>
    <name evidence="1" type="ORF">METZ01_LOCUS324421</name>
</gene>
<reference evidence="1" key="1">
    <citation type="submission" date="2018-05" db="EMBL/GenBank/DDBJ databases">
        <authorList>
            <person name="Lanie J.A."/>
            <person name="Ng W.-L."/>
            <person name="Kazmierczak K.M."/>
            <person name="Andrzejewski T.M."/>
            <person name="Davidsen T.M."/>
            <person name="Wayne K.J."/>
            <person name="Tettelin H."/>
            <person name="Glass J.I."/>
            <person name="Rusch D."/>
            <person name="Podicherti R."/>
            <person name="Tsui H.-C.T."/>
            <person name="Winkler M.E."/>
        </authorList>
    </citation>
    <scope>NUCLEOTIDE SEQUENCE</scope>
</reference>
<accession>A0A382PFC7</accession>
<name>A0A382PFC7_9ZZZZ</name>
<sequence>PLSFDNDVKGKFISVIRSSNGWSKNNRYDRFSVLTGQKPVEEFIKTGMPDFVICSYSIVMMTSFMEQMNDLNTIMVEHLETYWGDQTSYKFLSALSGDISNEVQMESDGERLVRNELALEIKGYMIPEFTDNIFGKTAEAGRGYTSKKVVFSETIL</sequence>
<proteinExistence type="predicted"/>